<protein>
    <submittedName>
        <fullName evidence="2">Uncharacterized protein</fullName>
    </submittedName>
</protein>
<reference evidence="1 4" key="2">
    <citation type="submission" date="2018-11" db="EMBL/GenBank/DDBJ databases">
        <title>Proposal to divide the Flavobacteriaceae and reorganize its genera based on Amino Acid Identity values calculated from whole genome sequences.</title>
        <authorList>
            <person name="Nicholson A.C."/>
            <person name="Gulvik C.A."/>
            <person name="Whitney A.M."/>
            <person name="Humrighouse B.W."/>
            <person name="Bell M."/>
            <person name="Holmes B."/>
            <person name="Steigerwalt A.G."/>
            <person name="Villarma A."/>
            <person name="Sheth M."/>
            <person name="Batra D."/>
            <person name="Pryor J."/>
            <person name="Bernardet J.-F."/>
            <person name="Hugo C."/>
            <person name="Kampfer P."/>
            <person name="Newman J."/>
            <person name="McQuiston J.R."/>
        </authorList>
    </citation>
    <scope>NUCLEOTIDE SEQUENCE [LARGE SCALE GENOMIC DNA]</scope>
    <source>
        <strain evidence="1 4">KC_1864</strain>
    </source>
</reference>
<evidence type="ECO:0000313" key="4">
    <source>
        <dbReference type="Proteomes" id="UP000279972"/>
    </source>
</evidence>
<evidence type="ECO:0000313" key="3">
    <source>
        <dbReference type="Proteomes" id="UP000236262"/>
    </source>
</evidence>
<dbReference type="KEGG" id="clac:EG342_22460"/>
<accession>A0A3G6RTQ0</accession>
<gene>
    <name evidence="2" type="ORF">C1637_06490</name>
    <name evidence="1" type="ORF">EG342_22460</name>
</gene>
<dbReference type="Proteomes" id="UP000236262">
    <property type="component" value="Unassembled WGS sequence"/>
</dbReference>
<dbReference type="EMBL" id="CP033924">
    <property type="protein sequence ID" value="AZA84482.1"/>
    <property type="molecule type" value="Genomic_DNA"/>
</dbReference>
<sequence length="289" mass="30465">MYKPKCMNTISQYFKTIFVCSIVAGTGKFYSQVGINNTNPQATFDISGAPTDSGKIDGVIAPRITGTQLKSKDNLYTAAQDGTIVYITQPLLPADTSAKTTNLLEKGYYNFDASRGTDGEWMRMFHRYPAIAAGATSGSANTGNAMTLTSANSSNGTATMISKSFTLDKPALVMFTFSVPITNVTLANGTGLSGGSSKLLATNVFLTGPGYNNYLIVRSGSSIVNANTGAYTNSGYQVNGTRSLVLQPGTYTANLNPLVFAQDASGVRAVFGDNSYADTVFDIVALPMP</sequence>
<dbReference type="Proteomes" id="UP000279972">
    <property type="component" value="Chromosome"/>
</dbReference>
<proteinExistence type="predicted"/>
<dbReference type="EMBL" id="PPEH01000002">
    <property type="protein sequence ID" value="PNW14601.1"/>
    <property type="molecule type" value="Genomic_DNA"/>
</dbReference>
<keyword evidence="4" id="KW-1185">Reference proteome</keyword>
<evidence type="ECO:0000313" key="1">
    <source>
        <dbReference type="EMBL" id="AZA84482.1"/>
    </source>
</evidence>
<name>A0A3G6RTQ0_CHRLC</name>
<evidence type="ECO:0000313" key="2">
    <source>
        <dbReference type="EMBL" id="PNW14601.1"/>
    </source>
</evidence>
<dbReference type="AlphaFoldDB" id="A0A3G6RTQ0"/>
<organism evidence="2 3">
    <name type="scientific">Chryseobacterium lactis</name>
    <dbReference type="NCBI Taxonomy" id="1241981"/>
    <lineage>
        <taxon>Bacteria</taxon>
        <taxon>Pseudomonadati</taxon>
        <taxon>Bacteroidota</taxon>
        <taxon>Flavobacteriia</taxon>
        <taxon>Flavobacteriales</taxon>
        <taxon>Weeksellaceae</taxon>
        <taxon>Chryseobacterium group</taxon>
        <taxon>Chryseobacterium</taxon>
    </lineage>
</organism>
<reference evidence="2 3" key="1">
    <citation type="submission" date="2018-01" db="EMBL/GenBank/DDBJ databases">
        <title>Draft genome sequences of Chryseobacterium lactis NCTC11390, Chryseobacterium oncorhynchi 701B-08, and Chryseobacterium viscerum 687B-08.</title>
        <authorList>
            <person name="Jeong J.-J."/>
            <person name="Lee Y.J."/>
            <person name="Park B."/>
            <person name="Choi I.-G."/>
            <person name="Kim K.D."/>
        </authorList>
    </citation>
    <scope>NUCLEOTIDE SEQUENCE [LARGE SCALE GENOMIC DNA]</scope>
    <source>
        <strain evidence="2 3">NCTC11390</strain>
    </source>
</reference>